<evidence type="ECO:0000256" key="4">
    <source>
        <dbReference type="ARBA" id="ARBA00022723"/>
    </source>
</evidence>
<dbReference type="InterPro" id="IPR006121">
    <property type="entry name" value="HMA_dom"/>
</dbReference>
<dbReference type="PANTHER" id="PTHR46594">
    <property type="entry name" value="P-TYPE CATION-TRANSPORTING ATPASE"/>
    <property type="match status" value="1"/>
</dbReference>
<dbReference type="PROSITE" id="PS01047">
    <property type="entry name" value="HMA_1"/>
    <property type="match status" value="1"/>
</dbReference>
<keyword evidence="3" id="KW-0963">Cytoplasm</keyword>
<dbReference type="InterPro" id="IPR001802">
    <property type="entry name" value="MerP/CopZ"/>
</dbReference>
<dbReference type="CDD" id="cd00371">
    <property type="entry name" value="HMA"/>
    <property type="match status" value="1"/>
</dbReference>
<sequence length="74" mass="7924">MSLFGPKGETTTIDVKGMSCNHCKMTVEKALKALDGVSKATVDLDKANATVTYDPKKVTIDDMKKAIIDAGYEA</sequence>
<dbReference type="Proteomes" id="UP000214975">
    <property type="component" value="Chromosome"/>
</dbReference>
<dbReference type="FunFam" id="3.30.70.100:FF:000005">
    <property type="entry name" value="Copper-exporting P-type ATPase A"/>
    <property type="match status" value="1"/>
</dbReference>
<keyword evidence="5" id="KW-0186">Copper</keyword>
<keyword evidence="6" id="KW-0143">Chaperone</keyword>
<dbReference type="PANTHER" id="PTHR46594:SF4">
    <property type="entry name" value="P-TYPE CATION-TRANSPORTING ATPASE"/>
    <property type="match status" value="1"/>
</dbReference>
<evidence type="ECO:0000313" key="7">
    <source>
        <dbReference type="EMBL" id="AST58268.1"/>
    </source>
</evidence>
<keyword evidence="4" id="KW-0479">Metal-binding</keyword>
<evidence type="ECO:0000256" key="3">
    <source>
        <dbReference type="ARBA" id="ARBA00022490"/>
    </source>
</evidence>
<evidence type="ECO:0000313" key="8">
    <source>
        <dbReference type="Proteomes" id="UP000214975"/>
    </source>
</evidence>
<evidence type="ECO:0000256" key="2">
    <source>
        <dbReference type="ARBA" id="ARBA00015313"/>
    </source>
</evidence>
<dbReference type="Pfam" id="PF00403">
    <property type="entry name" value="HMA"/>
    <property type="match status" value="1"/>
</dbReference>
<dbReference type="RefSeq" id="WP_015311114.1">
    <property type="nucleotide sequence ID" value="NZ_CP016893.1"/>
</dbReference>
<comment type="subcellular location">
    <subcellularLocation>
        <location evidence="1">Cytoplasm</location>
    </subcellularLocation>
</comment>
<dbReference type="InterPro" id="IPR049740">
    <property type="entry name" value="CopZ"/>
</dbReference>
<dbReference type="PROSITE" id="PS50846">
    <property type="entry name" value="HMA_2"/>
    <property type="match status" value="1"/>
</dbReference>
<accession>A0A223I0L3</accession>
<protein>
    <recommendedName>
        <fullName evidence="2">Copper chaperone CopZ</fullName>
    </recommendedName>
</protein>
<dbReference type="NCBIfam" id="TIGR00003">
    <property type="entry name" value="copper ion binding protein"/>
    <property type="match status" value="1"/>
</dbReference>
<reference evidence="7 8" key="1">
    <citation type="submission" date="2016-08" db="EMBL/GenBank/DDBJ databases">
        <title>A novel genetic cassette of butanologenic Thermoanaerobacterium thermosaccharolyticum that directly convert cellulose to butanol.</title>
        <authorList>
            <person name="Li T."/>
            <person name="He J."/>
        </authorList>
    </citation>
    <scope>NUCLEOTIDE SEQUENCE [LARGE SCALE GENOMIC DNA]</scope>
    <source>
        <strain evidence="7 8">TG57</strain>
    </source>
</reference>
<dbReference type="NCBIfam" id="NF033795">
    <property type="entry name" value="chaper_CopZ_Bs"/>
    <property type="match status" value="1"/>
</dbReference>
<name>A0A223I0L3_THETR</name>
<dbReference type="InterPro" id="IPR017969">
    <property type="entry name" value="Heavy-metal-associated_CS"/>
</dbReference>
<gene>
    <name evidence="7" type="ORF">Thert_02360</name>
</gene>
<dbReference type="PRINTS" id="PR00946">
    <property type="entry name" value="HGSCAVENGER"/>
</dbReference>
<dbReference type="GO" id="GO:0005507">
    <property type="term" value="F:copper ion binding"/>
    <property type="evidence" value="ECO:0007669"/>
    <property type="project" value="InterPro"/>
</dbReference>
<organism evidence="7 8">
    <name type="scientific">Thermoanaerobacterium thermosaccharolyticum</name>
    <name type="common">Clostridium thermosaccharolyticum</name>
    <dbReference type="NCBI Taxonomy" id="1517"/>
    <lineage>
        <taxon>Bacteria</taxon>
        <taxon>Bacillati</taxon>
        <taxon>Bacillota</taxon>
        <taxon>Clostridia</taxon>
        <taxon>Thermoanaerobacterales</taxon>
        <taxon>Thermoanaerobacteraceae</taxon>
        <taxon>Thermoanaerobacterium</taxon>
    </lineage>
</organism>
<dbReference type="InterPro" id="IPR036163">
    <property type="entry name" value="HMA_dom_sf"/>
</dbReference>
<evidence type="ECO:0000256" key="6">
    <source>
        <dbReference type="ARBA" id="ARBA00023186"/>
    </source>
</evidence>
<dbReference type="EMBL" id="CP016893">
    <property type="protein sequence ID" value="AST58268.1"/>
    <property type="molecule type" value="Genomic_DNA"/>
</dbReference>
<dbReference type="AlphaFoldDB" id="A0A223I0L3"/>
<dbReference type="Gene3D" id="3.30.70.100">
    <property type="match status" value="1"/>
</dbReference>
<dbReference type="GO" id="GO:0005737">
    <property type="term" value="C:cytoplasm"/>
    <property type="evidence" value="ECO:0007669"/>
    <property type="project" value="UniProtKB-SubCell"/>
</dbReference>
<dbReference type="SUPFAM" id="SSF55008">
    <property type="entry name" value="HMA, heavy metal-associated domain"/>
    <property type="match status" value="1"/>
</dbReference>
<proteinExistence type="predicted"/>
<evidence type="ECO:0000256" key="5">
    <source>
        <dbReference type="ARBA" id="ARBA00023008"/>
    </source>
</evidence>
<evidence type="ECO:0000256" key="1">
    <source>
        <dbReference type="ARBA" id="ARBA00004496"/>
    </source>
</evidence>
<dbReference type="InterPro" id="IPR006122">
    <property type="entry name" value="HMA_Cu_ion-bd"/>
</dbReference>